<evidence type="ECO:0000313" key="3">
    <source>
        <dbReference type="Proteomes" id="UP001359559"/>
    </source>
</evidence>
<name>A0AAN9KNX5_CLITE</name>
<proteinExistence type="predicted"/>
<keyword evidence="3" id="KW-1185">Reference proteome</keyword>
<dbReference type="EMBL" id="JAYKXN010000001">
    <property type="protein sequence ID" value="KAK7319254.1"/>
    <property type="molecule type" value="Genomic_DNA"/>
</dbReference>
<gene>
    <name evidence="2" type="ORF">RJT34_03973</name>
</gene>
<evidence type="ECO:0000256" key="1">
    <source>
        <dbReference type="SAM" id="MobiDB-lite"/>
    </source>
</evidence>
<reference evidence="2 3" key="1">
    <citation type="submission" date="2024-01" db="EMBL/GenBank/DDBJ databases">
        <title>The genomes of 5 underutilized Papilionoideae crops provide insights into root nodulation and disease resistance.</title>
        <authorList>
            <person name="Yuan L."/>
        </authorList>
    </citation>
    <scope>NUCLEOTIDE SEQUENCE [LARGE SCALE GENOMIC DNA]</scope>
    <source>
        <strain evidence="2">LY-2023</strain>
        <tissue evidence="2">Leaf</tissue>
    </source>
</reference>
<dbReference type="AlphaFoldDB" id="A0AAN9KNX5"/>
<sequence>MKEQIEFISKLTDKNTSAYIVARTLTVAKHKVATKVSTLKLKRKQREANNDNNVITKQKESNLQPSPNSNLMPDEKLICHVCYLESPNSLVERHKNHGYFNHLIVPNGKPLVYFEEDVVPVHQLVYLSGDNKGTHSDYPELLLHRVKKRKGAPSNIGMNIEDIPRHRSSHGKEINNESHEEAYDNTETGQPAAKTRDFDLNEILDSGKCE</sequence>
<accession>A0AAN9KNX5</accession>
<organism evidence="2 3">
    <name type="scientific">Clitoria ternatea</name>
    <name type="common">Butterfly pea</name>
    <dbReference type="NCBI Taxonomy" id="43366"/>
    <lineage>
        <taxon>Eukaryota</taxon>
        <taxon>Viridiplantae</taxon>
        <taxon>Streptophyta</taxon>
        <taxon>Embryophyta</taxon>
        <taxon>Tracheophyta</taxon>
        <taxon>Spermatophyta</taxon>
        <taxon>Magnoliopsida</taxon>
        <taxon>eudicotyledons</taxon>
        <taxon>Gunneridae</taxon>
        <taxon>Pentapetalae</taxon>
        <taxon>rosids</taxon>
        <taxon>fabids</taxon>
        <taxon>Fabales</taxon>
        <taxon>Fabaceae</taxon>
        <taxon>Papilionoideae</taxon>
        <taxon>50 kb inversion clade</taxon>
        <taxon>NPAAA clade</taxon>
        <taxon>indigoferoid/millettioid clade</taxon>
        <taxon>Phaseoleae</taxon>
        <taxon>Clitoria</taxon>
    </lineage>
</organism>
<feature type="region of interest" description="Disordered" evidence="1">
    <location>
        <begin position="44"/>
        <end position="69"/>
    </location>
</feature>
<feature type="region of interest" description="Disordered" evidence="1">
    <location>
        <begin position="153"/>
        <end position="210"/>
    </location>
</feature>
<evidence type="ECO:0000313" key="2">
    <source>
        <dbReference type="EMBL" id="KAK7319254.1"/>
    </source>
</evidence>
<comment type="caution">
    <text evidence="2">The sequence shown here is derived from an EMBL/GenBank/DDBJ whole genome shotgun (WGS) entry which is preliminary data.</text>
</comment>
<feature type="compositionally biased region" description="Basic and acidic residues" evidence="1">
    <location>
        <begin position="162"/>
        <end position="182"/>
    </location>
</feature>
<feature type="compositionally biased region" description="Basic and acidic residues" evidence="1">
    <location>
        <begin position="194"/>
        <end position="210"/>
    </location>
</feature>
<feature type="compositionally biased region" description="Polar residues" evidence="1">
    <location>
        <begin position="50"/>
        <end position="69"/>
    </location>
</feature>
<dbReference type="Proteomes" id="UP001359559">
    <property type="component" value="Unassembled WGS sequence"/>
</dbReference>
<protein>
    <submittedName>
        <fullName evidence="2">Uncharacterized protein</fullName>
    </submittedName>
</protein>